<dbReference type="PANTHER" id="PTHR12835">
    <property type="entry name" value="BIOTIN PROTEIN LIGASE"/>
    <property type="match status" value="1"/>
</dbReference>
<dbReference type="KEGG" id="jeh:EJN90_01440"/>
<comment type="similarity">
    <text evidence="5">Belongs to the biotin--protein ligase family.</text>
</comment>
<dbReference type="RefSeq" id="WP_126108527.1">
    <property type="nucleotide sequence ID" value="NZ_CP034465.1"/>
</dbReference>
<dbReference type="InterPro" id="IPR004143">
    <property type="entry name" value="BPL_LPL_catalytic"/>
</dbReference>
<dbReference type="InterPro" id="IPR008988">
    <property type="entry name" value="Transcriptional_repressor_C"/>
</dbReference>
<dbReference type="CDD" id="cd16442">
    <property type="entry name" value="BPL"/>
    <property type="match status" value="1"/>
</dbReference>
<dbReference type="SUPFAM" id="SSF46785">
    <property type="entry name" value="Winged helix' DNA-binding domain"/>
    <property type="match status" value="1"/>
</dbReference>
<evidence type="ECO:0000256" key="2">
    <source>
        <dbReference type="ARBA" id="ARBA00022741"/>
    </source>
</evidence>
<dbReference type="PROSITE" id="PS51733">
    <property type="entry name" value="BPL_LPL_CATALYTIC"/>
    <property type="match status" value="1"/>
</dbReference>
<feature type="binding site" evidence="5">
    <location>
        <position position="113"/>
    </location>
    <ligand>
        <name>biotin</name>
        <dbReference type="ChEBI" id="CHEBI:57586"/>
    </ligand>
</feature>
<dbReference type="Proteomes" id="UP000273326">
    <property type="component" value="Chromosome"/>
</dbReference>
<dbReference type="Pfam" id="PF03099">
    <property type="entry name" value="BPL_LplA_LipB"/>
    <property type="match status" value="1"/>
</dbReference>
<comment type="catalytic activity">
    <reaction evidence="5">
        <text>biotin + L-lysyl-[protein] + ATP = N(6)-biotinyl-L-lysyl-[protein] + AMP + diphosphate + H(+)</text>
        <dbReference type="Rhea" id="RHEA:11756"/>
        <dbReference type="Rhea" id="RHEA-COMP:9752"/>
        <dbReference type="Rhea" id="RHEA-COMP:10505"/>
        <dbReference type="ChEBI" id="CHEBI:15378"/>
        <dbReference type="ChEBI" id="CHEBI:29969"/>
        <dbReference type="ChEBI" id="CHEBI:30616"/>
        <dbReference type="ChEBI" id="CHEBI:33019"/>
        <dbReference type="ChEBI" id="CHEBI:57586"/>
        <dbReference type="ChEBI" id="CHEBI:83144"/>
        <dbReference type="ChEBI" id="CHEBI:456215"/>
        <dbReference type="EC" id="6.3.4.15"/>
    </reaction>
</comment>
<evidence type="ECO:0000256" key="3">
    <source>
        <dbReference type="ARBA" id="ARBA00022840"/>
    </source>
</evidence>
<dbReference type="HAMAP" id="MF_00978">
    <property type="entry name" value="Bifunct_BirA"/>
    <property type="match status" value="1"/>
</dbReference>
<dbReference type="GO" id="GO:0004077">
    <property type="term" value="F:biotin--[biotin carboxyl-carrier protein] ligase activity"/>
    <property type="evidence" value="ECO:0007669"/>
    <property type="project" value="UniProtKB-UniRule"/>
</dbReference>
<feature type="binding site" evidence="5">
    <location>
        <begin position="89"/>
        <end position="91"/>
    </location>
    <ligand>
        <name>biotin</name>
        <dbReference type="ChEBI" id="CHEBI:57586"/>
    </ligand>
</feature>
<feature type="DNA-binding region" description="H-T-H motif" evidence="5">
    <location>
        <begin position="21"/>
        <end position="40"/>
    </location>
</feature>
<feature type="domain" description="BPL/LPL catalytic" evidence="6">
    <location>
        <begin position="74"/>
        <end position="259"/>
    </location>
</feature>
<dbReference type="NCBIfam" id="TIGR00121">
    <property type="entry name" value="birA_ligase"/>
    <property type="match status" value="1"/>
</dbReference>
<dbReference type="Gene3D" id="1.10.10.10">
    <property type="entry name" value="Winged helix-like DNA-binding domain superfamily/Winged helix DNA-binding domain"/>
    <property type="match status" value="1"/>
</dbReference>
<dbReference type="AlphaFoldDB" id="A0A3S9H7X1"/>
<dbReference type="Gene3D" id="3.30.930.10">
    <property type="entry name" value="Bira Bifunctional Protein, Domain 2"/>
    <property type="match status" value="1"/>
</dbReference>
<keyword evidence="2 5" id="KW-0547">Nucleotide-binding</keyword>
<dbReference type="GO" id="GO:0003677">
    <property type="term" value="F:DNA binding"/>
    <property type="evidence" value="ECO:0007669"/>
    <property type="project" value="UniProtKB-UniRule"/>
</dbReference>
<organism evidence="7 8">
    <name type="scientific">Jeotgalibaca ciconiae</name>
    <dbReference type="NCBI Taxonomy" id="2496265"/>
    <lineage>
        <taxon>Bacteria</taxon>
        <taxon>Bacillati</taxon>
        <taxon>Bacillota</taxon>
        <taxon>Bacilli</taxon>
        <taxon>Lactobacillales</taxon>
        <taxon>Carnobacteriaceae</taxon>
        <taxon>Jeotgalibaca</taxon>
    </lineage>
</organism>
<dbReference type="EMBL" id="CP034465">
    <property type="protein sequence ID" value="AZP03436.1"/>
    <property type="molecule type" value="Genomic_DNA"/>
</dbReference>
<dbReference type="InterPro" id="IPR030855">
    <property type="entry name" value="Bifunct_BirA"/>
</dbReference>
<feature type="binding site" evidence="5">
    <location>
        <begin position="117"/>
        <end position="119"/>
    </location>
    <ligand>
        <name>biotin</name>
        <dbReference type="ChEBI" id="CHEBI:57586"/>
    </ligand>
</feature>
<dbReference type="OrthoDB" id="9807064at2"/>
<keyword evidence="5" id="KW-0804">Transcription</keyword>
<evidence type="ECO:0000256" key="1">
    <source>
        <dbReference type="ARBA" id="ARBA00022598"/>
    </source>
</evidence>
<dbReference type="SUPFAM" id="SSF55681">
    <property type="entry name" value="Class II aaRS and biotin synthetases"/>
    <property type="match status" value="1"/>
</dbReference>
<dbReference type="GO" id="GO:0005737">
    <property type="term" value="C:cytoplasm"/>
    <property type="evidence" value="ECO:0007669"/>
    <property type="project" value="TreeGrafter"/>
</dbReference>
<evidence type="ECO:0000256" key="4">
    <source>
        <dbReference type="ARBA" id="ARBA00023267"/>
    </source>
</evidence>
<sequence length="326" mass="36385">MSTKKQVLQMLEVNKNVPYSGQTIADQLGISRTSVWKAIRALREEGYQIESSTNSGYRLSSFSDVLNSESISQDLEEPLSIMIYEQVDSTNAEAKRKLDEIKEGDFLILADEQTSGRGRLGRSFHSPTKTGLYMSLVLQEIPQSVDPTLVTTAAAVAVCQAIEELTDVKPQIKWVNDIFVNGQKICGILTEGILSLETQTIQSIILGIGVNMTLDKENIPVELIKKIGGLLEGQEAQVSRNQLASAIINRYYQIYEKIETREFLKEYRKRCFVLGKEITFTKNKEKYSGIAKAVDDQGGLVVRLNSNQKMVLSYGEISIRMKEGNG</sequence>
<dbReference type="GO" id="GO:0006355">
    <property type="term" value="P:regulation of DNA-templated transcription"/>
    <property type="evidence" value="ECO:0007669"/>
    <property type="project" value="UniProtKB-UniRule"/>
</dbReference>
<keyword evidence="5" id="KW-0805">Transcription regulation</keyword>
<dbReference type="SUPFAM" id="SSF50037">
    <property type="entry name" value="C-terminal domain of transcriptional repressors"/>
    <property type="match status" value="1"/>
</dbReference>
<dbReference type="PANTHER" id="PTHR12835:SF5">
    <property type="entry name" value="BIOTIN--PROTEIN LIGASE"/>
    <property type="match status" value="1"/>
</dbReference>
<evidence type="ECO:0000313" key="8">
    <source>
        <dbReference type="Proteomes" id="UP000273326"/>
    </source>
</evidence>
<keyword evidence="4 5" id="KW-0092">Biotin</keyword>
<dbReference type="GO" id="GO:0016740">
    <property type="term" value="F:transferase activity"/>
    <property type="evidence" value="ECO:0007669"/>
    <property type="project" value="UniProtKB-ARBA"/>
</dbReference>
<dbReference type="InterPro" id="IPR013196">
    <property type="entry name" value="HTH_11"/>
</dbReference>
<dbReference type="EC" id="6.3.4.15" evidence="5"/>
<dbReference type="Pfam" id="PF02237">
    <property type="entry name" value="BPL_C"/>
    <property type="match status" value="1"/>
</dbReference>
<evidence type="ECO:0000256" key="5">
    <source>
        <dbReference type="HAMAP-Rule" id="MF_00978"/>
    </source>
</evidence>
<keyword evidence="5" id="KW-0238">DNA-binding</keyword>
<dbReference type="GO" id="GO:0005524">
    <property type="term" value="F:ATP binding"/>
    <property type="evidence" value="ECO:0007669"/>
    <property type="project" value="UniProtKB-UniRule"/>
</dbReference>
<dbReference type="InterPro" id="IPR045864">
    <property type="entry name" value="aa-tRNA-synth_II/BPL/LPL"/>
</dbReference>
<reference evidence="8" key="1">
    <citation type="submission" date="2018-12" db="EMBL/GenBank/DDBJ databases">
        <title>Complete genome sequencing of Jeotgalibaca sp. H21T32.</title>
        <authorList>
            <person name="Bae J.-W."/>
            <person name="Lee S.-Y."/>
        </authorList>
    </citation>
    <scope>NUCLEOTIDE SEQUENCE [LARGE SCALE GENOMIC DNA]</scope>
    <source>
        <strain evidence="8">H21T32</strain>
    </source>
</reference>
<accession>A0A3S9H7X1</accession>
<gene>
    <name evidence="5" type="primary">birA</name>
    <name evidence="7" type="ORF">EJN90_01440</name>
</gene>
<dbReference type="Gene3D" id="2.30.30.100">
    <property type="match status" value="1"/>
</dbReference>
<protein>
    <recommendedName>
        <fullName evidence="5">Bifunctional ligase/repressor BirA</fullName>
    </recommendedName>
    <alternativeName>
        <fullName evidence="5">Biotin--[acetyl-CoA-carboxylase] ligase</fullName>
        <ecNumber evidence="5">6.3.4.15</ecNumber>
    </alternativeName>
    <alternativeName>
        <fullName evidence="5">Biotin--protein ligase</fullName>
    </alternativeName>
    <alternativeName>
        <fullName evidence="5">Biotin-[acetyl-CoA carboxylase] synthetase</fullName>
    </alternativeName>
</protein>
<feature type="binding site" evidence="5">
    <location>
        <position position="184"/>
    </location>
    <ligand>
        <name>biotin</name>
        <dbReference type="ChEBI" id="CHEBI:57586"/>
    </ligand>
</feature>
<keyword evidence="5" id="KW-0678">Repressor</keyword>
<evidence type="ECO:0000259" key="6">
    <source>
        <dbReference type="PROSITE" id="PS51733"/>
    </source>
</evidence>
<dbReference type="Pfam" id="PF08279">
    <property type="entry name" value="HTH_11"/>
    <property type="match status" value="1"/>
</dbReference>
<dbReference type="GO" id="GO:0009249">
    <property type="term" value="P:protein lipoylation"/>
    <property type="evidence" value="ECO:0007669"/>
    <property type="project" value="UniProtKB-ARBA"/>
</dbReference>
<comment type="function">
    <text evidence="5">Acts both as a biotin--[acetyl-CoA-carboxylase] ligase and a repressor.</text>
</comment>
<keyword evidence="3 5" id="KW-0067">ATP-binding</keyword>
<name>A0A3S9H7X1_9LACT</name>
<evidence type="ECO:0000313" key="7">
    <source>
        <dbReference type="EMBL" id="AZP03436.1"/>
    </source>
</evidence>
<dbReference type="InterPro" id="IPR036390">
    <property type="entry name" value="WH_DNA-bd_sf"/>
</dbReference>
<dbReference type="InterPro" id="IPR036388">
    <property type="entry name" value="WH-like_DNA-bd_sf"/>
</dbReference>
<proteinExistence type="inferred from homology"/>
<dbReference type="InterPro" id="IPR003142">
    <property type="entry name" value="BPL_C"/>
</dbReference>
<keyword evidence="8" id="KW-1185">Reference proteome</keyword>
<dbReference type="InterPro" id="IPR004408">
    <property type="entry name" value="Biotin_CoA_COase_ligase"/>
</dbReference>
<keyword evidence="1 5" id="KW-0436">Ligase</keyword>